<dbReference type="WBParaSite" id="Pan_g15458.t1">
    <property type="protein sequence ID" value="Pan_g15458.t1"/>
    <property type="gene ID" value="Pan_g15458"/>
</dbReference>
<reference evidence="2" key="2">
    <citation type="submission" date="2020-10" db="UniProtKB">
        <authorList>
            <consortium name="WormBaseParasite"/>
        </authorList>
    </citation>
    <scope>IDENTIFICATION</scope>
</reference>
<dbReference type="AlphaFoldDB" id="A0A7E4V2M3"/>
<name>A0A7E4V2M3_PANRE</name>
<keyword evidence="1" id="KW-1185">Reference proteome</keyword>
<dbReference type="Proteomes" id="UP000492821">
    <property type="component" value="Unassembled WGS sequence"/>
</dbReference>
<protein>
    <submittedName>
        <fullName evidence="2">Secreted protein</fullName>
    </submittedName>
</protein>
<proteinExistence type="predicted"/>
<sequence>MNMAVLAFSSFVRTPFWQRCATTLPPMLKTVSIKTPVELRYPTRLCTRTTIMYCIVTKCRRVHPNKSNRH</sequence>
<evidence type="ECO:0000313" key="2">
    <source>
        <dbReference type="WBParaSite" id="Pan_g15458.t1"/>
    </source>
</evidence>
<organism evidence="1 2">
    <name type="scientific">Panagrellus redivivus</name>
    <name type="common">Microworm</name>
    <dbReference type="NCBI Taxonomy" id="6233"/>
    <lineage>
        <taxon>Eukaryota</taxon>
        <taxon>Metazoa</taxon>
        <taxon>Ecdysozoa</taxon>
        <taxon>Nematoda</taxon>
        <taxon>Chromadorea</taxon>
        <taxon>Rhabditida</taxon>
        <taxon>Tylenchina</taxon>
        <taxon>Panagrolaimomorpha</taxon>
        <taxon>Panagrolaimoidea</taxon>
        <taxon>Panagrolaimidae</taxon>
        <taxon>Panagrellus</taxon>
    </lineage>
</organism>
<evidence type="ECO:0000313" key="1">
    <source>
        <dbReference type="Proteomes" id="UP000492821"/>
    </source>
</evidence>
<reference evidence="1" key="1">
    <citation type="journal article" date="2013" name="Genetics">
        <title>The draft genome and transcriptome of Panagrellus redivivus are shaped by the harsh demands of a free-living lifestyle.</title>
        <authorList>
            <person name="Srinivasan J."/>
            <person name="Dillman A.R."/>
            <person name="Macchietto M.G."/>
            <person name="Heikkinen L."/>
            <person name="Lakso M."/>
            <person name="Fracchia K.M."/>
            <person name="Antoshechkin I."/>
            <person name="Mortazavi A."/>
            <person name="Wong G."/>
            <person name="Sternberg P.W."/>
        </authorList>
    </citation>
    <scope>NUCLEOTIDE SEQUENCE [LARGE SCALE GENOMIC DNA]</scope>
    <source>
        <strain evidence="1">MT8872</strain>
    </source>
</reference>
<accession>A0A7E4V2M3</accession>